<organism evidence="1 3">
    <name type="scientific">Xenorhabdus ehlersii</name>
    <dbReference type="NCBI Taxonomy" id="290111"/>
    <lineage>
        <taxon>Bacteria</taxon>
        <taxon>Pseudomonadati</taxon>
        <taxon>Pseudomonadota</taxon>
        <taxon>Gammaproteobacteria</taxon>
        <taxon>Enterobacterales</taxon>
        <taxon>Morganellaceae</taxon>
        <taxon>Xenorhabdus</taxon>
    </lineage>
</organism>
<comment type="caution">
    <text evidence="1">The sequence shown here is derived from an EMBL/GenBank/DDBJ whole genome shotgun (WGS) entry which is preliminary data.</text>
</comment>
<reference evidence="1 3" key="1">
    <citation type="journal article" date="2017" name="Nat. Microbiol.">
        <title>Natural product diversity associated with the nematode symbionts Photorhabdus and Xenorhabdus.</title>
        <authorList>
            <person name="Tobias N.J."/>
            <person name="Wolff H."/>
            <person name="Djahanschiri B."/>
            <person name="Grundmann F."/>
            <person name="Kronenwerth M."/>
            <person name="Shi Y.M."/>
            <person name="Simonyi S."/>
            <person name="Grun P."/>
            <person name="Shapiro-Ilan D."/>
            <person name="Pidot S.J."/>
            <person name="Stinear T.P."/>
            <person name="Ebersberger I."/>
            <person name="Bode H.B."/>
        </authorList>
    </citation>
    <scope>NUCLEOTIDE SEQUENCE [LARGE SCALE GENOMIC DNA]</scope>
    <source>
        <strain evidence="1 3">DSM 16337</strain>
    </source>
</reference>
<evidence type="ECO:0000313" key="4">
    <source>
        <dbReference type="Proteomes" id="UP000283568"/>
    </source>
</evidence>
<dbReference type="EMBL" id="RAQI01000006">
    <property type="protein sequence ID" value="RKE88052.1"/>
    <property type="molecule type" value="Genomic_DNA"/>
</dbReference>
<proteinExistence type="predicted"/>
<protein>
    <submittedName>
        <fullName evidence="1">Uncharacterized protein</fullName>
    </submittedName>
</protein>
<dbReference type="Proteomes" id="UP000283568">
    <property type="component" value="Unassembled WGS sequence"/>
</dbReference>
<evidence type="ECO:0000313" key="2">
    <source>
        <dbReference type="EMBL" id="RKE88052.1"/>
    </source>
</evidence>
<accession>A0A2D0ISL5</accession>
<reference evidence="2 4" key="2">
    <citation type="submission" date="2018-09" db="EMBL/GenBank/DDBJ databases">
        <title>Genomic Encyclopedia of Archaeal and Bacterial Type Strains, Phase II (KMG-II): from individual species to whole genera.</title>
        <authorList>
            <person name="Goeker M."/>
        </authorList>
    </citation>
    <scope>NUCLEOTIDE SEQUENCE [LARGE SCALE GENOMIC DNA]</scope>
    <source>
        <strain evidence="2 4">DSM 16337</strain>
    </source>
</reference>
<gene>
    <name evidence="2" type="ORF">BDE27_3608</name>
    <name evidence="1" type="ORF">Xehl_01629</name>
</gene>
<keyword evidence="4" id="KW-1185">Reference proteome</keyword>
<dbReference type="Proteomes" id="UP000225605">
    <property type="component" value="Unassembled WGS sequence"/>
</dbReference>
<evidence type="ECO:0000313" key="3">
    <source>
        <dbReference type="Proteomes" id="UP000225605"/>
    </source>
</evidence>
<name>A0A2D0ISL5_9GAMM</name>
<dbReference type="EMBL" id="NIBT01000007">
    <property type="protein sequence ID" value="PHM24854.1"/>
    <property type="molecule type" value="Genomic_DNA"/>
</dbReference>
<dbReference type="AlphaFoldDB" id="A0A2D0ISL5"/>
<evidence type="ECO:0000313" key="1">
    <source>
        <dbReference type="EMBL" id="PHM24854.1"/>
    </source>
</evidence>
<sequence length="76" mass="8943">MPLKRVSRTKNNLPDITSLTDNSTLLHHYRRKNLSFHCTARSIFMIKCTISLKNIQHLNVIYSTLNELFLERTIKV</sequence>